<dbReference type="GO" id="GO:0003723">
    <property type="term" value="F:RNA binding"/>
    <property type="evidence" value="ECO:0007669"/>
    <property type="project" value="UniProtKB-UniRule"/>
</dbReference>
<dbReference type="GO" id="GO:0008990">
    <property type="term" value="F:rRNA (guanine-N2-)-methyltransferase activity"/>
    <property type="evidence" value="ECO:0007669"/>
    <property type="project" value="TreeGrafter"/>
</dbReference>
<dbReference type="InterPro" id="IPR053943">
    <property type="entry name" value="RlmKL-like_Mtase_CS"/>
</dbReference>
<evidence type="ECO:0000256" key="2">
    <source>
        <dbReference type="ARBA" id="ARBA00022679"/>
    </source>
</evidence>
<accession>A0A5C6RVL8</accession>
<sequence length="377" mass="42354">MEFIAKTLAGLEPVLAEELQQLGASEVLPVNRAVRFEGDKALMYRANLELRTALRVLVPVHQGKAQNEEALYRLIREVDWSQYMGVNDTLAVDAVTNSDFFRHSKYAALKTKDAIVDQFREKSGRRPSVNVYAPRLQVNVHIYKDEVTIALDSSGESLHKRGYRVSTVEAPINEVLAAGMVLLSGWKGEQPFIDPMCGSGTILIEAGLIATRRAPQLTRERFGFMRWPDFDEGLWNSILDAARSRIIKAPHPLQGSDKDFKAVRLTEQNASLAGLDGQVDVVRKKFEKLEPEHPNGVLIMNPPYDERLEEDDIGALYEMIGDRLKQAFSGYTAWMISSSGEGFKRVGLKTSKKHILFNGPLECRFAAYELYEGSHKK</sequence>
<dbReference type="CDD" id="cd11715">
    <property type="entry name" value="THUMP_AdoMetMT"/>
    <property type="match status" value="1"/>
</dbReference>
<keyword evidence="1 5" id="KW-0489">Methyltransferase</keyword>
<dbReference type="Pfam" id="PF01170">
    <property type="entry name" value="UPF0020"/>
    <property type="match status" value="1"/>
</dbReference>
<dbReference type="PANTHER" id="PTHR47313:SF1">
    <property type="entry name" value="RIBOSOMAL RNA LARGE SUBUNIT METHYLTRANSFERASE K_L"/>
    <property type="match status" value="1"/>
</dbReference>
<dbReference type="InterPro" id="IPR029063">
    <property type="entry name" value="SAM-dependent_MTases_sf"/>
</dbReference>
<dbReference type="InterPro" id="IPR004114">
    <property type="entry name" value="THUMP_dom"/>
</dbReference>
<dbReference type="PROSITE" id="PS51165">
    <property type="entry name" value="THUMP"/>
    <property type="match status" value="1"/>
</dbReference>
<keyword evidence="2 5" id="KW-0808">Transferase</keyword>
<evidence type="ECO:0000259" key="4">
    <source>
        <dbReference type="PROSITE" id="PS51165"/>
    </source>
</evidence>
<dbReference type="Gene3D" id="3.40.50.150">
    <property type="entry name" value="Vaccinia Virus protein VP39"/>
    <property type="match status" value="1"/>
</dbReference>
<proteinExistence type="predicted"/>
<dbReference type="RefSeq" id="WP_147166609.1">
    <property type="nucleotide sequence ID" value="NZ_VOOR01000009.1"/>
</dbReference>
<dbReference type="Proteomes" id="UP000321580">
    <property type="component" value="Unassembled WGS sequence"/>
</dbReference>
<dbReference type="PROSITE" id="PS01261">
    <property type="entry name" value="UPF0020"/>
    <property type="match status" value="1"/>
</dbReference>
<dbReference type="OrthoDB" id="9809404at2"/>
<reference evidence="5 6" key="1">
    <citation type="submission" date="2019-08" db="EMBL/GenBank/DDBJ databases">
        <title>Genome of Phaeodactylibacter luteus.</title>
        <authorList>
            <person name="Bowman J.P."/>
        </authorList>
    </citation>
    <scope>NUCLEOTIDE SEQUENCE [LARGE SCALE GENOMIC DNA]</scope>
    <source>
        <strain evidence="5 6">KCTC 42180</strain>
    </source>
</reference>
<evidence type="ECO:0000256" key="1">
    <source>
        <dbReference type="ARBA" id="ARBA00022603"/>
    </source>
</evidence>
<dbReference type="SMART" id="SM00981">
    <property type="entry name" value="THUMP"/>
    <property type="match status" value="1"/>
</dbReference>
<evidence type="ECO:0000313" key="6">
    <source>
        <dbReference type="Proteomes" id="UP000321580"/>
    </source>
</evidence>
<keyword evidence="6" id="KW-1185">Reference proteome</keyword>
<dbReference type="GO" id="GO:0070043">
    <property type="term" value="F:rRNA (guanine-N7-)-methyltransferase activity"/>
    <property type="evidence" value="ECO:0007669"/>
    <property type="project" value="TreeGrafter"/>
</dbReference>
<dbReference type="Pfam" id="PF22020">
    <property type="entry name" value="RlmL_1st"/>
    <property type="match status" value="1"/>
</dbReference>
<organism evidence="5 6">
    <name type="scientific">Phaeodactylibacter luteus</name>
    <dbReference type="NCBI Taxonomy" id="1564516"/>
    <lineage>
        <taxon>Bacteria</taxon>
        <taxon>Pseudomonadati</taxon>
        <taxon>Bacteroidota</taxon>
        <taxon>Saprospiria</taxon>
        <taxon>Saprospirales</taxon>
        <taxon>Haliscomenobacteraceae</taxon>
        <taxon>Phaeodactylibacter</taxon>
    </lineage>
</organism>
<dbReference type="InterPro" id="IPR002052">
    <property type="entry name" value="DNA_methylase_N6_adenine_CS"/>
</dbReference>
<dbReference type="Gene3D" id="3.30.2130.30">
    <property type="match status" value="1"/>
</dbReference>
<protein>
    <submittedName>
        <fullName evidence="5">Class I SAM-dependent RNA methyltransferase</fullName>
    </submittedName>
</protein>
<keyword evidence="3" id="KW-0694">RNA-binding</keyword>
<gene>
    <name evidence="5" type="ORF">FRY97_06355</name>
</gene>
<dbReference type="InterPro" id="IPR000241">
    <property type="entry name" value="RlmKL-like_Mtase"/>
</dbReference>
<comment type="caution">
    <text evidence="5">The sequence shown here is derived from an EMBL/GenBank/DDBJ whole genome shotgun (WGS) entry which is preliminary data.</text>
</comment>
<dbReference type="AlphaFoldDB" id="A0A5C6RVL8"/>
<dbReference type="SUPFAM" id="SSF53335">
    <property type="entry name" value="S-adenosyl-L-methionine-dependent methyltransferases"/>
    <property type="match status" value="1"/>
</dbReference>
<name>A0A5C6RVL8_9BACT</name>
<feature type="domain" description="THUMP" evidence="4">
    <location>
        <begin position="42"/>
        <end position="153"/>
    </location>
</feature>
<dbReference type="EMBL" id="VOOR01000009">
    <property type="protein sequence ID" value="TXB65600.1"/>
    <property type="molecule type" value="Genomic_DNA"/>
</dbReference>
<evidence type="ECO:0000313" key="5">
    <source>
        <dbReference type="EMBL" id="TXB65600.1"/>
    </source>
</evidence>
<evidence type="ECO:0000256" key="3">
    <source>
        <dbReference type="PROSITE-ProRule" id="PRU00529"/>
    </source>
</evidence>
<dbReference type="PANTHER" id="PTHR47313">
    <property type="entry name" value="RIBOSOMAL RNA LARGE SUBUNIT METHYLTRANSFERASE K/L"/>
    <property type="match status" value="1"/>
</dbReference>
<dbReference type="Pfam" id="PF02926">
    <property type="entry name" value="THUMP"/>
    <property type="match status" value="1"/>
</dbReference>
<dbReference type="InterPro" id="IPR054170">
    <property type="entry name" value="RlmL_1st"/>
</dbReference>
<dbReference type="PROSITE" id="PS00092">
    <property type="entry name" value="N6_MTASE"/>
    <property type="match status" value="1"/>
</dbReference>